<dbReference type="SUPFAM" id="SSF56059">
    <property type="entry name" value="Glutathione synthetase ATP-binding domain-like"/>
    <property type="match status" value="1"/>
</dbReference>
<dbReference type="Pfam" id="PF22626">
    <property type="entry name" value="LysX_preATP_grasp"/>
    <property type="match status" value="1"/>
</dbReference>
<dbReference type="Gene3D" id="3.30.1490.20">
    <property type="entry name" value="ATP-grasp fold, A domain"/>
    <property type="match status" value="1"/>
</dbReference>
<keyword evidence="7" id="KW-1185">Reference proteome</keyword>
<evidence type="ECO:0000313" key="7">
    <source>
        <dbReference type="Proteomes" id="UP000661858"/>
    </source>
</evidence>
<gene>
    <name evidence="6" type="ORF">JK359_09170</name>
</gene>
<dbReference type="InterPro" id="IPR013651">
    <property type="entry name" value="ATP-grasp_RimK-type"/>
</dbReference>
<reference evidence="6" key="1">
    <citation type="submission" date="2021-01" db="EMBL/GenBank/DDBJ databases">
        <title>WGS of actinomycetes isolated from Thailand.</title>
        <authorList>
            <person name="Thawai C."/>
        </authorList>
    </citation>
    <scope>NUCLEOTIDE SEQUENCE</scope>
    <source>
        <strain evidence="6">RCU-197</strain>
    </source>
</reference>
<evidence type="ECO:0000313" key="6">
    <source>
        <dbReference type="EMBL" id="MBL1082150.1"/>
    </source>
</evidence>
<keyword evidence="3 4" id="KW-0067">ATP-binding</keyword>
<dbReference type="Gene3D" id="3.40.50.20">
    <property type="match status" value="1"/>
</dbReference>
<protein>
    <submittedName>
        <fullName evidence="6">RimK family alpha-L-glutamate ligase</fullName>
    </submittedName>
</protein>
<dbReference type="InterPro" id="IPR004666">
    <property type="entry name" value="Rp_bS6_RimK/Lys_biosynth_LsyX"/>
</dbReference>
<dbReference type="Proteomes" id="UP000661858">
    <property type="component" value="Unassembled WGS sequence"/>
</dbReference>
<proteinExistence type="predicted"/>
<dbReference type="EMBL" id="JAERRK010000003">
    <property type="protein sequence ID" value="MBL1082150.1"/>
    <property type="molecule type" value="Genomic_DNA"/>
</dbReference>
<dbReference type="GO" id="GO:0046872">
    <property type="term" value="F:metal ion binding"/>
    <property type="evidence" value="ECO:0007669"/>
    <property type="project" value="UniProtKB-KW"/>
</dbReference>
<dbReference type="GO" id="GO:0005524">
    <property type="term" value="F:ATP binding"/>
    <property type="evidence" value="ECO:0007669"/>
    <property type="project" value="UniProtKB-UniRule"/>
</dbReference>
<dbReference type="InterPro" id="IPR054562">
    <property type="entry name" value="LysX/ArgX_preATP_grasp"/>
</dbReference>
<evidence type="ECO:0000256" key="3">
    <source>
        <dbReference type="ARBA" id="ARBA00022840"/>
    </source>
</evidence>
<dbReference type="SUPFAM" id="SSF52440">
    <property type="entry name" value="PreATP-grasp domain"/>
    <property type="match status" value="1"/>
</dbReference>
<dbReference type="GO" id="GO:0005737">
    <property type="term" value="C:cytoplasm"/>
    <property type="evidence" value="ECO:0007669"/>
    <property type="project" value="TreeGrafter"/>
</dbReference>
<evidence type="ECO:0000256" key="2">
    <source>
        <dbReference type="ARBA" id="ARBA00022741"/>
    </source>
</evidence>
<accession>A0A937JL85</accession>
<dbReference type="PANTHER" id="PTHR21621">
    <property type="entry name" value="RIBOSOMAL PROTEIN S6 MODIFICATION PROTEIN"/>
    <property type="match status" value="1"/>
</dbReference>
<keyword evidence="1" id="KW-0479">Metal-binding</keyword>
<dbReference type="PANTHER" id="PTHR21621:SF2">
    <property type="entry name" value="COENZYME GAMMA-F420-2:ALPHA-L-GLUTAMATE LIGASE"/>
    <property type="match status" value="1"/>
</dbReference>
<organism evidence="6 7">
    <name type="scientific">Streptomyces actinomycinicus</name>
    <dbReference type="NCBI Taxonomy" id="1695166"/>
    <lineage>
        <taxon>Bacteria</taxon>
        <taxon>Bacillati</taxon>
        <taxon>Actinomycetota</taxon>
        <taxon>Actinomycetes</taxon>
        <taxon>Kitasatosporales</taxon>
        <taxon>Streptomycetaceae</taxon>
        <taxon>Streptomyces</taxon>
    </lineage>
</organism>
<dbReference type="InterPro" id="IPR013815">
    <property type="entry name" value="ATP_grasp_subdomain_1"/>
</dbReference>
<keyword evidence="2 4" id="KW-0547">Nucleotide-binding</keyword>
<evidence type="ECO:0000256" key="1">
    <source>
        <dbReference type="ARBA" id="ARBA00022723"/>
    </source>
</evidence>
<feature type="domain" description="ATP-grasp" evidence="5">
    <location>
        <begin position="95"/>
        <end position="281"/>
    </location>
</feature>
<dbReference type="Pfam" id="PF08443">
    <property type="entry name" value="RimK"/>
    <property type="match status" value="1"/>
</dbReference>
<dbReference type="NCBIfam" id="TIGR00768">
    <property type="entry name" value="rimK_fam"/>
    <property type="match status" value="1"/>
</dbReference>
<dbReference type="AlphaFoldDB" id="A0A937JL85"/>
<dbReference type="Gene3D" id="3.30.470.20">
    <property type="entry name" value="ATP-grasp fold, B domain"/>
    <property type="match status" value="1"/>
</dbReference>
<name>A0A937JL85_9ACTN</name>
<comment type="caution">
    <text evidence="6">The sequence shown here is derived from an EMBL/GenBank/DDBJ whole genome shotgun (WGS) entry which is preliminary data.</text>
</comment>
<dbReference type="InterPro" id="IPR016185">
    <property type="entry name" value="PreATP-grasp_dom_sf"/>
</dbReference>
<evidence type="ECO:0000259" key="5">
    <source>
        <dbReference type="PROSITE" id="PS50975"/>
    </source>
</evidence>
<sequence length="289" mass="31134">MTASDQVLLSVTMLRPEEKLLLGALRDEGLTARPLLMEDLAEIVAGHSGPPALALIRNLSHRDAINVSRRLEHAGVPTLNRAATIETCNDKGLQALLFARHGIPHPTTRHAFSFDQVRRTVADLGMPAVVKPVSGSWGRGVSKMTHADCVEAWAAGRESADVTGKQFPVVVQEYIDKPGHDLRVVVVGRTPVVAIQRVSDDWRTNTHLGAEVRRVEVSTEMEKLCGQVVDVLGPGFYGVDLVEDRSTGELLVLEVNANPEFARSSAQHGVNVAGHLAAYVAETLTASAV</sequence>
<dbReference type="PROSITE" id="PS50975">
    <property type="entry name" value="ATP_GRASP"/>
    <property type="match status" value="1"/>
</dbReference>
<dbReference type="RefSeq" id="WP_201833776.1">
    <property type="nucleotide sequence ID" value="NZ_JAERRK010000003.1"/>
</dbReference>
<keyword evidence="6" id="KW-0436">Ligase</keyword>
<dbReference type="InterPro" id="IPR011761">
    <property type="entry name" value="ATP-grasp"/>
</dbReference>
<evidence type="ECO:0000256" key="4">
    <source>
        <dbReference type="PROSITE-ProRule" id="PRU00409"/>
    </source>
</evidence>
<dbReference type="GO" id="GO:0043774">
    <property type="term" value="F:coenzyme F420-2 alpha-glutamyl ligase activity"/>
    <property type="evidence" value="ECO:0007669"/>
    <property type="project" value="TreeGrafter"/>
</dbReference>